<evidence type="ECO:0000256" key="13">
    <source>
        <dbReference type="RuleBase" id="RU365067"/>
    </source>
</evidence>
<evidence type="ECO:0000313" key="16">
    <source>
        <dbReference type="Proteomes" id="UP000186817"/>
    </source>
</evidence>
<dbReference type="PROSITE" id="PS01360">
    <property type="entry name" value="ZF_MYND_1"/>
    <property type="match status" value="1"/>
</dbReference>
<evidence type="ECO:0000256" key="2">
    <source>
        <dbReference type="ARBA" id="ARBA00004922"/>
    </source>
</evidence>
<feature type="transmembrane region" description="Helical" evidence="13">
    <location>
        <begin position="88"/>
        <end position="115"/>
    </location>
</feature>
<keyword evidence="10 13" id="KW-0472">Membrane</keyword>
<dbReference type="GO" id="GO:0006488">
    <property type="term" value="P:dolichol-linked oligosaccharide biosynthetic process"/>
    <property type="evidence" value="ECO:0007669"/>
    <property type="project" value="InterPro"/>
</dbReference>
<evidence type="ECO:0000256" key="9">
    <source>
        <dbReference type="ARBA" id="ARBA00022989"/>
    </source>
</evidence>
<protein>
    <recommendedName>
        <fullName evidence="13">Protein RFT1 homolog</fullName>
    </recommendedName>
</protein>
<evidence type="ECO:0000256" key="8">
    <source>
        <dbReference type="ARBA" id="ARBA00022833"/>
    </source>
</evidence>
<keyword evidence="5" id="KW-0479">Metal-binding</keyword>
<keyword evidence="7" id="KW-0256">Endoplasmic reticulum</keyword>
<comment type="similarity">
    <text evidence="3 13">Belongs to the RFT1 family.</text>
</comment>
<organism evidence="15 16">
    <name type="scientific">Symbiodinium microadriaticum</name>
    <name type="common">Dinoflagellate</name>
    <name type="synonym">Zooxanthella microadriatica</name>
    <dbReference type="NCBI Taxonomy" id="2951"/>
    <lineage>
        <taxon>Eukaryota</taxon>
        <taxon>Sar</taxon>
        <taxon>Alveolata</taxon>
        <taxon>Dinophyceae</taxon>
        <taxon>Suessiales</taxon>
        <taxon>Symbiodiniaceae</taxon>
        <taxon>Symbiodinium</taxon>
    </lineage>
</organism>
<evidence type="ECO:0000256" key="1">
    <source>
        <dbReference type="ARBA" id="ARBA00004477"/>
    </source>
</evidence>
<keyword evidence="16" id="KW-1185">Reference proteome</keyword>
<evidence type="ECO:0000259" key="14">
    <source>
        <dbReference type="PROSITE" id="PS50865"/>
    </source>
</evidence>
<dbReference type="Proteomes" id="UP000186817">
    <property type="component" value="Unassembled WGS sequence"/>
</dbReference>
<feature type="transmembrane region" description="Helical" evidence="13">
    <location>
        <begin position="127"/>
        <end position="149"/>
    </location>
</feature>
<sequence length="417" mass="44822">MALRHHRALLIEFAGMVVLKLALTEGEKMLLLVLFTERDWGVFGLVSNLGSIVLRLLFAPIEEIAYSVFSAGDAKNTRDTQTTMLRALLLLQGGVGWLGLCYGPHFAALAVRLLYGQSWADSEAPSVLAAYCVFLFCSAANGILEAFMYSQCPPEWVRQCNFWQVEGGLDAEPVESAEGVCRSWGPVALVLANSLAMLLRSALGLAFAGRHLEPSFAQLSLGPVAKLLGLLLAGSLASWLVPPVGSPLRICLAVLVAALSISLSLAVCRHELLATVRAVRRSKVSLSDVKGPRLHVSSPAAGSNCQQGRQPLQLPRALKLCQPPLMQGRQGADELDAAVAAEQLRHEESGTEPCAVCGGPTVLCCSGCEEVFYCSVNCQQKDWASHRLHCHRRADQVAQQAQGQSSRSPVFVVLKSV</sequence>
<dbReference type="SUPFAM" id="SSF144232">
    <property type="entry name" value="HIT/MYND zinc finger-like"/>
    <property type="match status" value="1"/>
</dbReference>
<evidence type="ECO:0000256" key="7">
    <source>
        <dbReference type="ARBA" id="ARBA00022824"/>
    </source>
</evidence>
<feature type="transmembrane region" description="Helical" evidence="13">
    <location>
        <begin position="187"/>
        <end position="208"/>
    </location>
</feature>
<evidence type="ECO:0000256" key="3">
    <source>
        <dbReference type="ARBA" id="ARBA00010288"/>
    </source>
</evidence>
<dbReference type="EMBL" id="LSRX01000011">
    <property type="protein sequence ID" value="OLQ14770.1"/>
    <property type="molecule type" value="Genomic_DNA"/>
</dbReference>
<evidence type="ECO:0000313" key="15">
    <source>
        <dbReference type="EMBL" id="OLQ14770.1"/>
    </source>
</evidence>
<evidence type="ECO:0000256" key="4">
    <source>
        <dbReference type="ARBA" id="ARBA00022692"/>
    </source>
</evidence>
<dbReference type="GO" id="GO:0005789">
    <property type="term" value="C:endoplasmic reticulum membrane"/>
    <property type="evidence" value="ECO:0007669"/>
    <property type="project" value="UniProtKB-SubCell"/>
</dbReference>
<dbReference type="Gene3D" id="6.10.140.2220">
    <property type="match status" value="1"/>
</dbReference>
<dbReference type="AlphaFoldDB" id="A0A1Q9F516"/>
<dbReference type="Pfam" id="PF01753">
    <property type="entry name" value="zf-MYND"/>
    <property type="match status" value="1"/>
</dbReference>
<dbReference type="InterPro" id="IPR002893">
    <property type="entry name" value="Znf_MYND"/>
</dbReference>
<comment type="pathway">
    <text evidence="2">Protein modification; protein glycosylation.</text>
</comment>
<feature type="transmembrane region" description="Helical" evidence="13">
    <location>
        <begin position="248"/>
        <end position="267"/>
    </location>
</feature>
<keyword evidence="6 12" id="KW-0863">Zinc-finger</keyword>
<proteinExistence type="inferred from homology"/>
<keyword evidence="4 13" id="KW-0812">Transmembrane</keyword>
<dbReference type="InterPro" id="IPR007594">
    <property type="entry name" value="RFT1"/>
</dbReference>
<dbReference type="PANTHER" id="PTHR13117">
    <property type="entry name" value="ENDOPLASMIC RETICULUM MULTISPAN TRANSMEMBRANE PROTEIN-RELATED"/>
    <property type="match status" value="1"/>
</dbReference>
<evidence type="ECO:0000256" key="10">
    <source>
        <dbReference type="ARBA" id="ARBA00023136"/>
    </source>
</evidence>
<comment type="subcellular location">
    <subcellularLocation>
        <location evidence="1 13">Endoplasmic reticulum membrane</location>
        <topology evidence="1 13">Multi-pass membrane protein</topology>
    </subcellularLocation>
</comment>
<dbReference type="PROSITE" id="PS50865">
    <property type="entry name" value="ZF_MYND_2"/>
    <property type="match status" value="1"/>
</dbReference>
<feature type="domain" description="MYND-type" evidence="14">
    <location>
        <begin position="354"/>
        <end position="390"/>
    </location>
</feature>
<evidence type="ECO:0000256" key="6">
    <source>
        <dbReference type="ARBA" id="ARBA00022771"/>
    </source>
</evidence>
<feature type="transmembrane region" description="Helical" evidence="13">
    <location>
        <begin position="220"/>
        <end position="241"/>
    </location>
</feature>
<evidence type="ECO:0000256" key="5">
    <source>
        <dbReference type="ARBA" id="ARBA00022723"/>
    </source>
</evidence>
<keyword evidence="9 13" id="KW-1133">Transmembrane helix</keyword>
<accession>A0A1Q9F516</accession>
<evidence type="ECO:0000256" key="12">
    <source>
        <dbReference type="PROSITE-ProRule" id="PRU00134"/>
    </source>
</evidence>
<comment type="caution">
    <text evidence="13">Lacks conserved residue(s) required for the propagation of feature annotation.</text>
</comment>
<comment type="caution">
    <text evidence="15">The sequence shown here is derived from an EMBL/GenBank/DDBJ whole genome shotgun (WGS) entry which is preliminary data.</text>
</comment>
<name>A0A1Q9F516_SYMMI</name>
<dbReference type="GO" id="GO:0034203">
    <property type="term" value="P:glycolipid translocation"/>
    <property type="evidence" value="ECO:0007669"/>
    <property type="project" value="TreeGrafter"/>
</dbReference>
<keyword evidence="8" id="KW-0862">Zinc</keyword>
<dbReference type="OrthoDB" id="449502at2759"/>
<reference evidence="15 16" key="1">
    <citation type="submission" date="2016-02" db="EMBL/GenBank/DDBJ databases">
        <title>Genome analysis of coral dinoflagellate symbionts highlights evolutionary adaptations to a symbiotic lifestyle.</title>
        <authorList>
            <person name="Aranda M."/>
            <person name="Li Y."/>
            <person name="Liew Y.J."/>
            <person name="Baumgarten S."/>
            <person name="Simakov O."/>
            <person name="Wilson M."/>
            <person name="Piel J."/>
            <person name="Ashoor H."/>
            <person name="Bougouffa S."/>
            <person name="Bajic V.B."/>
            <person name="Ryu T."/>
            <person name="Ravasi T."/>
            <person name="Bayer T."/>
            <person name="Micklem G."/>
            <person name="Kim H."/>
            <person name="Bhak J."/>
            <person name="Lajeunesse T.C."/>
            <person name="Voolstra C.R."/>
        </authorList>
    </citation>
    <scope>NUCLEOTIDE SEQUENCE [LARGE SCALE GENOMIC DNA]</scope>
    <source>
        <strain evidence="15 16">CCMP2467</strain>
    </source>
</reference>
<evidence type="ECO:0000256" key="11">
    <source>
        <dbReference type="ARBA" id="ARBA00045912"/>
    </source>
</evidence>
<dbReference type="GO" id="GO:0008270">
    <property type="term" value="F:zinc ion binding"/>
    <property type="evidence" value="ECO:0007669"/>
    <property type="project" value="UniProtKB-KW"/>
</dbReference>
<dbReference type="PANTHER" id="PTHR13117:SF5">
    <property type="entry name" value="PROTEIN RFT1 HOMOLOG"/>
    <property type="match status" value="1"/>
</dbReference>
<dbReference type="Pfam" id="PF04506">
    <property type="entry name" value="Rft-1"/>
    <property type="match status" value="1"/>
</dbReference>
<gene>
    <name evidence="15" type="primary">rft1</name>
    <name evidence="15" type="ORF">AK812_SmicGene1089</name>
</gene>
<comment type="function">
    <text evidence="11 13">Intramembrane glycolipid transporter that operates in the biosynthetic pathway of dolichol-linked oligosaccharides, the glycan precursors employed in protein asparagine (N)-glycosylation. The sequential addition of sugars to dolichol pyrophosphate produces dolichol-linked oligosaccharides containing fourteen sugars, including two GlcNAcs, nine mannoses and three glucoses. Once assembled, the oligosaccharide is transferred from the lipid to nascent proteins by oligosaccharyltransferases. The assembly of dolichol-linked oligosaccharides begins on the cytosolic side of the endoplasmic reticulum membrane and finishes in its lumen. RFT1 could mediate the translocation of the cytosolically oriented intermediate DolPP-GlcNAc2Man5, produced by ALG11, into the ER lumen where dolichol-linked oligosaccharides assembly continues. However, the intramembrane lipid transporter activity could not be confirmed in vitro.</text>
</comment>